<dbReference type="AlphaFoldDB" id="A0A843WD43"/>
<reference evidence="1" key="1">
    <citation type="submission" date="2017-07" db="EMBL/GenBank/DDBJ databases">
        <title>Taro Niue Genome Assembly and Annotation.</title>
        <authorList>
            <person name="Atibalentja N."/>
            <person name="Keating K."/>
            <person name="Fields C.J."/>
        </authorList>
    </citation>
    <scope>NUCLEOTIDE SEQUENCE</scope>
    <source>
        <strain evidence="1">Niue_2</strain>
        <tissue evidence="1">Leaf</tissue>
    </source>
</reference>
<protein>
    <submittedName>
        <fullName evidence="1">Uncharacterized protein</fullName>
    </submittedName>
</protein>
<keyword evidence="2" id="KW-1185">Reference proteome</keyword>
<evidence type="ECO:0000313" key="2">
    <source>
        <dbReference type="Proteomes" id="UP000652761"/>
    </source>
</evidence>
<name>A0A843WD43_COLES</name>
<dbReference type="EMBL" id="NMUH01002891">
    <property type="protein sequence ID" value="MQM02635.1"/>
    <property type="molecule type" value="Genomic_DNA"/>
</dbReference>
<comment type="caution">
    <text evidence="1">The sequence shown here is derived from an EMBL/GenBank/DDBJ whole genome shotgun (WGS) entry which is preliminary data.</text>
</comment>
<proteinExistence type="predicted"/>
<accession>A0A843WD43</accession>
<dbReference type="Proteomes" id="UP000652761">
    <property type="component" value="Unassembled WGS sequence"/>
</dbReference>
<gene>
    <name evidence="1" type="ORF">Taro_035405</name>
</gene>
<evidence type="ECO:0000313" key="1">
    <source>
        <dbReference type="EMBL" id="MQM02635.1"/>
    </source>
</evidence>
<organism evidence="1 2">
    <name type="scientific">Colocasia esculenta</name>
    <name type="common">Wild taro</name>
    <name type="synonym">Arum esculentum</name>
    <dbReference type="NCBI Taxonomy" id="4460"/>
    <lineage>
        <taxon>Eukaryota</taxon>
        <taxon>Viridiplantae</taxon>
        <taxon>Streptophyta</taxon>
        <taxon>Embryophyta</taxon>
        <taxon>Tracheophyta</taxon>
        <taxon>Spermatophyta</taxon>
        <taxon>Magnoliopsida</taxon>
        <taxon>Liliopsida</taxon>
        <taxon>Araceae</taxon>
        <taxon>Aroideae</taxon>
        <taxon>Colocasieae</taxon>
        <taxon>Colocasia</taxon>
    </lineage>
</organism>
<sequence length="162" mass="18123">MGCRLVRDLIAPKRPMHKGTLAVQNFGVALSERVPLRILLTLLTEPADTSDWRRISSSQTGMCRQLGSGCRHLLSSQNQILGSDTICRQTRVDCRQSRLSTGEEHLSTGESHLSTTTVGFTLTGFWKQGSASGWLSGPDYLYYPYFGRIRGEIDVRAFQTWL</sequence>